<dbReference type="EMBL" id="UOGD01000430">
    <property type="protein sequence ID" value="VAX28835.1"/>
    <property type="molecule type" value="Genomic_DNA"/>
</dbReference>
<reference evidence="1" key="1">
    <citation type="submission" date="2018-06" db="EMBL/GenBank/DDBJ databases">
        <authorList>
            <person name="Zhirakovskaya E."/>
        </authorList>
    </citation>
    <scope>NUCLEOTIDE SEQUENCE</scope>
</reference>
<accession>A0A3B1DAN7</accession>
<evidence type="ECO:0000313" key="1">
    <source>
        <dbReference type="EMBL" id="VAX28835.1"/>
    </source>
</evidence>
<dbReference type="AlphaFoldDB" id="A0A3B1DAN7"/>
<protein>
    <submittedName>
        <fullName evidence="1">Uncharacterized protein</fullName>
    </submittedName>
</protein>
<name>A0A3B1DAN7_9ZZZZ</name>
<proteinExistence type="predicted"/>
<organism evidence="1">
    <name type="scientific">hydrothermal vent metagenome</name>
    <dbReference type="NCBI Taxonomy" id="652676"/>
    <lineage>
        <taxon>unclassified sequences</taxon>
        <taxon>metagenomes</taxon>
        <taxon>ecological metagenomes</taxon>
    </lineage>
</organism>
<gene>
    <name evidence="1" type="ORF">MNBD_IGNAVI01-2120</name>
</gene>
<sequence length="134" mass="15202">MLIGVLSCSSVEKDAKENEVNSVNIVKLKKVAEEKYHDNFKIIFNSNKDFALCVHKNKSKIPGPESINYFVYDISKDKITYEGNIPNGSISWESDYKIRLEEIPGIIQKDKPSSSVYILNVKTNSKTKLDSEVK</sequence>